<dbReference type="AlphaFoldDB" id="A0A1S2LRW9"/>
<name>A0A1S2LRW9_9BACI</name>
<evidence type="ECO:0000256" key="1">
    <source>
        <dbReference type="SAM" id="Coils"/>
    </source>
</evidence>
<evidence type="ECO:0000313" key="3">
    <source>
        <dbReference type="Proteomes" id="UP000180098"/>
    </source>
</evidence>
<evidence type="ECO:0000313" key="2">
    <source>
        <dbReference type="EMBL" id="OIJ15258.1"/>
    </source>
</evidence>
<dbReference type="Proteomes" id="UP000180098">
    <property type="component" value="Unassembled WGS sequence"/>
</dbReference>
<protein>
    <submittedName>
        <fullName evidence="2">Uncharacterized protein</fullName>
    </submittedName>
</protein>
<accession>A0A1S2LRW9</accession>
<sequence length="187" mass="21682">MNSNLLKLKERTDALVSSKEKLNKYEEMVKALNDNSISPKNHVQNFMKLTKQMEQDEPDKEEIKTQLVSNIKDVKKELDKVELYIKFYEAFITFLALSITANNEALPIYEKLTKRRKISQEYFDIFASLILDDTSPTEITNVEVTVLKDKIKESEKDTEGAKKTLKELQEAQSQLQKIISLYQKALT</sequence>
<dbReference type="EMBL" id="MLQQ01000002">
    <property type="protein sequence ID" value="OIJ15258.1"/>
    <property type="molecule type" value="Genomic_DNA"/>
</dbReference>
<keyword evidence="1" id="KW-0175">Coiled coil</keyword>
<feature type="coiled-coil region" evidence="1">
    <location>
        <begin position="151"/>
        <end position="185"/>
    </location>
</feature>
<gene>
    <name evidence="2" type="ORF">BKP35_05260</name>
</gene>
<proteinExistence type="predicted"/>
<keyword evidence="3" id="KW-1185">Reference proteome</keyword>
<comment type="caution">
    <text evidence="2">The sequence shown here is derived from an EMBL/GenBank/DDBJ whole genome shotgun (WGS) entry which is preliminary data.</text>
</comment>
<reference evidence="2 3" key="1">
    <citation type="submission" date="2016-10" db="EMBL/GenBank/DDBJ databases">
        <title>Draft genome sequences of four alkaliphilic bacteria belonging to the Anaerobacillus genus.</title>
        <authorList>
            <person name="Bassil N.M."/>
            <person name="Lloyd J.R."/>
        </authorList>
    </citation>
    <scope>NUCLEOTIDE SEQUENCE [LARGE SCALE GENOMIC DNA]</scope>
    <source>
        <strain evidence="2 3">DSM 15340</strain>
    </source>
</reference>
<organism evidence="2 3">
    <name type="scientific">Anaerobacillus arseniciselenatis</name>
    <dbReference type="NCBI Taxonomy" id="85682"/>
    <lineage>
        <taxon>Bacteria</taxon>
        <taxon>Bacillati</taxon>
        <taxon>Bacillota</taxon>
        <taxon>Bacilli</taxon>
        <taxon>Bacillales</taxon>
        <taxon>Bacillaceae</taxon>
        <taxon>Anaerobacillus</taxon>
    </lineage>
</organism>
<dbReference type="RefSeq" id="WP_071312362.1">
    <property type="nucleotide sequence ID" value="NZ_MLQQ01000002.1"/>
</dbReference>